<evidence type="ECO:0000313" key="2">
    <source>
        <dbReference type="EMBL" id="KRG17313.1"/>
    </source>
</evidence>
<dbReference type="EMBL" id="LKHV02000001">
    <property type="protein sequence ID" value="MCS5707346.1"/>
    <property type="molecule type" value="Genomic_DNA"/>
</dbReference>
<gene>
    <name evidence="3" type="ORF">CC99x_000365</name>
    <name evidence="2" type="ORF">CC99x_02461</name>
</gene>
<comment type="caution">
    <text evidence="2">The sequence shown here is derived from an EMBL/GenBank/DDBJ whole genome shotgun (WGS) entry which is preliminary data.</text>
</comment>
<protein>
    <recommendedName>
        <fullName evidence="1">DUF7683 domain-containing protein</fullName>
    </recommendedName>
</protein>
<dbReference type="RefSeq" id="WP_259596533.1">
    <property type="nucleotide sequence ID" value="NZ_LKHV02000001.1"/>
</dbReference>
<reference evidence="3" key="3">
    <citation type="submission" date="2021-06" db="EMBL/GenBank/DDBJ databases">
        <title>Genomic Description and Analysis of Intracellular Bacteria, Candidatus Berkiella cookevillensis and Candidatus Berkiella aquae.</title>
        <authorList>
            <person name="Kidane D.T."/>
            <person name="Mehari Y.T."/>
            <person name="Rice F.C."/>
            <person name="Arivett B.A."/>
            <person name="Farone A.L."/>
            <person name="Berk S.G."/>
            <person name="Farone M.B."/>
        </authorList>
    </citation>
    <scope>NUCLEOTIDE SEQUENCE</scope>
    <source>
        <strain evidence="3">CC99</strain>
    </source>
</reference>
<accession>A0A0Q9YLD3</accession>
<dbReference type="AlphaFoldDB" id="A0A0Q9YLD3"/>
<keyword evidence="4" id="KW-1185">Reference proteome</keyword>
<reference evidence="3" key="2">
    <citation type="journal article" date="2016" name="Genome Announc.">
        <title>Draft Genome Sequences of Two Novel Amoeba-Resistant Intranuclear Bacteria, 'Candidatus Berkiella cookevillensis' and 'Candidatus Berkiella aquae'.</title>
        <authorList>
            <person name="Mehari Y.T."/>
            <person name="Arivett B.A."/>
            <person name="Farone A.L."/>
            <person name="Gunderson J.H."/>
            <person name="Farone M.B."/>
        </authorList>
    </citation>
    <scope>NUCLEOTIDE SEQUENCE</scope>
    <source>
        <strain evidence="3">CC99</strain>
    </source>
</reference>
<sequence>MTINSKEADKIIRTVSGYDLVPDKNGDHLFRIKYYLKPIDLNFLRQLFNIDMSSEDMADLYMLYCYEINEIQAKALQPYVINGVIDLRKYSFMLESERSYPGQRLNFSDS</sequence>
<feature type="domain" description="DUF7683" evidence="1">
    <location>
        <begin position="31"/>
        <end position="95"/>
    </location>
</feature>
<evidence type="ECO:0000313" key="3">
    <source>
        <dbReference type="EMBL" id="MCS5707346.1"/>
    </source>
</evidence>
<dbReference type="Proteomes" id="UP000051494">
    <property type="component" value="Unassembled WGS sequence"/>
</dbReference>
<name>A0A0Q9YLD3_9GAMM</name>
<reference evidence="2" key="1">
    <citation type="submission" date="2015-09" db="EMBL/GenBank/DDBJ databases">
        <title>Draft Genome Sequences of Two Novel Amoeba-resistant Intranuclear Bacteria, Candidatus Berkiella cookevillensis and Candidatus Berkiella aquae.</title>
        <authorList>
            <person name="Mehari Y.T."/>
            <person name="Arivett B.A."/>
            <person name="Farone A.L."/>
            <person name="Gunderson J.H."/>
            <person name="Farone M.B."/>
        </authorList>
    </citation>
    <scope>NUCLEOTIDE SEQUENCE [LARGE SCALE GENOMIC DNA]</scope>
    <source>
        <strain evidence="2">CC99</strain>
    </source>
</reference>
<dbReference type="InterPro" id="IPR056100">
    <property type="entry name" value="DUF7683"/>
</dbReference>
<evidence type="ECO:0000313" key="4">
    <source>
        <dbReference type="Proteomes" id="UP000051494"/>
    </source>
</evidence>
<organism evidence="2">
    <name type="scientific">Candidatus Berkiella cookevillensis</name>
    <dbReference type="NCBI Taxonomy" id="437022"/>
    <lineage>
        <taxon>Bacteria</taxon>
        <taxon>Pseudomonadati</taxon>
        <taxon>Pseudomonadota</taxon>
        <taxon>Gammaproteobacteria</taxon>
        <taxon>Candidatus Berkiellales</taxon>
        <taxon>Candidatus Berkiellaceae</taxon>
        <taxon>Candidatus Berkiella</taxon>
    </lineage>
</organism>
<evidence type="ECO:0000259" key="1">
    <source>
        <dbReference type="Pfam" id="PF24731"/>
    </source>
</evidence>
<proteinExistence type="predicted"/>
<dbReference type="Pfam" id="PF24731">
    <property type="entry name" value="DUF7683"/>
    <property type="match status" value="1"/>
</dbReference>
<dbReference type="STRING" id="437022.CC99x_02461"/>
<dbReference type="EMBL" id="LKHV01000019">
    <property type="protein sequence ID" value="KRG17313.1"/>
    <property type="molecule type" value="Genomic_DNA"/>
</dbReference>